<dbReference type="VEuPathDB" id="FungiDB:PSHT_10966"/>
<reference evidence="1" key="1">
    <citation type="submission" date="2017-12" db="EMBL/GenBank/DDBJ databases">
        <title>Gene loss provides genomic basis for host adaptation in cereal stripe rust fungi.</title>
        <authorList>
            <person name="Xia C."/>
        </authorList>
    </citation>
    <scope>NUCLEOTIDE SEQUENCE [LARGE SCALE GENOMIC DNA]</scope>
    <source>
        <strain evidence="1">93-210</strain>
    </source>
</reference>
<dbReference type="EMBL" id="PKSL01000282">
    <property type="protein sequence ID" value="POV96859.1"/>
    <property type="molecule type" value="Genomic_DNA"/>
</dbReference>
<dbReference type="VEuPathDB" id="FungiDB:PSTT_15413"/>
<dbReference type="AlphaFoldDB" id="A0A2S4UHX6"/>
<gene>
    <name evidence="1" type="ORF">PSTT_15413</name>
</gene>
<proteinExistence type="predicted"/>
<dbReference type="PANTHER" id="PTHR33069:SF3">
    <property type="entry name" value="DYNEIN HEAVY CHAIN TAIL DOMAIN-CONTAINING PROTEIN"/>
    <property type="match status" value="1"/>
</dbReference>
<name>A0A2S4UHX6_9BASI</name>
<evidence type="ECO:0000313" key="2">
    <source>
        <dbReference type="Proteomes" id="UP000239156"/>
    </source>
</evidence>
<keyword evidence="2" id="KW-1185">Reference proteome</keyword>
<organism evidence="1 2">
    <name type="scientific">Puccinia striiformis</name>
    <dbReference type="NCBI Taxonomy" id="27350"/>
    <lineage>
        <taxon>Eukaryota</taxon>
        <taxon>Fungi</taxon>
        <taxon>Dikarya</taxon>
        <taxon>Basidiomycota</taxon>
        <taxon>Pucciniomycotina</taxon>
        <taxon>Pucciniomycetes</taxon>
        <taxon>Pucciniales</taxon>
        <taxon>Pucciniaceae</taxon>
        <taxon>Puccinia</taxon>
    </lineage>
</organism>
<sequence length="154" mass="17283">MTGSTKKDNKATASRRLITSQDVRRADRIIDGFKRMRAKCESSSRASRSPSPARNASVDPLDFKRDLLVQIESSLLPQLRQHIITLNELLKPADFLHEPTRKLKLIPEIQSGLDGALDQIYSATSKILPSSTQASPARNHDQHLNKLKTFRLQA</sequence>
<accession>A0A2S4UHX6</accession>
<comment type="caution">
    <text evidence="1">The sequence shown here is derived from an EMBL/GenBank/DDBJ whole genome shotgun (WGS) entry which is preliminary data.</text>
</comment>
<dbReference type="Proteomes" id="UP000239156">
    <property type="component" value="Unassembled WGS sequence"/>
</dbReference>
<protein>
    <submittedName>
        <fullName evidence="1">Uncharacterized protein</fullName>
    </submittedName>
</protein>
<dbReference type="PANTHER" id="PTHR33069">
    <property type="entry name" value="CHROMOSOME 7, WHOLE GENOME SHOTGUN SEQUENCE-RELATED"/>
    <property type="match status" value="1"/>
</dbReference>
<evidence type="ECO:0000313" key="1">
    <source>
        <dbReference type="EMBL" id="POV96859.1"/>
    </source>
</evidence>
<dbReference type="OrthoDB" id="2509905at2759"/>